<proteinExistence type="predicted"/>
<accession>A0A9D1XU45</accession>
<dbReference type="EMBL" id="DXEN01000092">
    <property type="protein sequence ID" value="HIX87395.1"/>
    <property type="molecule type" value="Genomic_DNA"/>
</dbReference>
<dbReference type="Proteomes" id="UP000823847">
    <property type="component" value="Unassembled WGS sequence"/>
</dbReference>
<reference evidence="1" key="1">
    <citation type="journal article" date="2021" name="PeerJ">
        <title>Extensive microbial diversity within the chicken gut microbiome revealed by metagenomics and culture.</title>
        <authorList>
            <person name="Gilroy R."/>
            <person name="Ravi A."/>
            <person name="Getino M."/>
            <person name="Pursley I."/>
            <person name="Horton D.L."/>
            <person name="Alikhan N.F."/>
            <person name="Baker D."/>
            <person name="Gharbi K."/>
            <person name="Hall N."/>
            <person name="Watson M."/>
            <person name="Adriaenssens E.M."/>
            <person name="Foster-Nyarko E."/>
            <person name="Jarju S."/>
            <person name="Secka A."/>
            <person name="Antonio M."/>
            <person name="Oren A."/>
            <person name="Chaudhuri R.R."/>
            <person name="La Ragione R."/>
            <person name="Hildebrand F."/>
            <person name="Pallen M.J."/>
        </authorList>
    </citation>
    <scope>NUCLEOTIDE SEQUENCE</scope>
    <source>
        <strain evidence="1">ChiHecec2B26-12326</strain>
    </source>
</reference>
<organism evidence="1 2">
    <name type="scientific">Candidatus Parabacteroides intestinigallinarum</name>
    <dbReference type="NCBI Taxonomy" id="2838722"/>
    <lineage>
        <taxon>Bacteria</taxon>
        <taxon>Pseudomonadati</taxon>
        <taxon>Bacteroidota</taxon>
        <taxon>Bacteroidia</taxon>
        <taxon>Bacteroidales</taxon>
        <taxon>Tannerellaceae</taxon>
        <taxon>Parabacteroides</taxon>
    </lineage>
</organism>
<sequence>MRLYTYLLILCICSEVSCTRHSSRYPRYQDFPEEKTRVVRSIQLDTALFRYPFKIAIKESVAIVMDLHNTDYFFHVFSFPGWKYQTSFGKRGEGPEEMLSADCFRFTSPDSIWTLDSNRMRIIRWRIESHLNRVLPVEQVELDKRLVRTLDFSPMEAGFLVSDYLGEYRYKRTDPQGVWNQSAYAIPTEKTYPDIALPALAQAWRSFIDYSPHKELLVMATQLGEVIEIYNLRDSSRIVRYGPKGAPEFQIAQMDGIPTGIMGFSDVHITDSLIYAVYHGRSFRDIEQALRQGKRIEDGGRFIYVFDLQGNPVRKYTLDRAIYGIDVHEESGTIFATDVNSDAPIVRFEL</sequence>
<dbReference type="AlphaFoldDB" id="A0A9D1XU45"/>
<comment type="caution">
    <text evidence="1">The sequence shown here is derived from an EMBL/GenBank/DDBJ whole genome shotgun (WGS) entry which is preliminary data.</text>
</comment>
<evidence type="ECO:0000313" key="1">
    <source>
        <dbReference type="EMBL" id="HIX87395.1"/>
    </source>
</evidence>
<evidence type="ECO:0000313" key="2">
    <source>
        <dbReference type="Proteomes" id="UP000823847"/>
    </source>
</evidence>
<name>A0A9D1XU45_9BACT</name>
<reference evidence="1" key="2">
    <citation type="submission" date="2021-04" db="EMBL/GenBank/DDBJ databases">
        <authorList>
            <person name="Gilroy R."/>
        </authorList>
    </citation>
    <scope>NUCLEOTIDE SEQUENCE</scope>
    <source>
        <strain evidence="1">ChiHecec2B26-12326</strain>
    </source>
</reference>
<dbReference type="InterPro" id="IPR011044">
    <property type="entry name" value="Quino_amine_DH_bsu"/>
</dbReference>
<gene>
    <name evidence="1" type="ORF">H9848_12450</name>
</gene>
<dbReference type="Pfam" id="PF15869">
    <property type="entry name" value="TolB_like"/>
    <property type="match status" value="1"/>
</dbReference>
<protein>
    <submittedName>
        <fullName evidence="1">TolB-like 6-bladed beta-propeller domain-containing protein</fullName>
    </submittedName>
</protein>
<dbReference type="SUPFAM" id="SSF50969">
    <property type="entry name" value="YVTN repeat-like/Quinoprotein amine dehydrogenase"/>
    <property type="match status" value="1"/>
</dbReference>